<reference evidence="2 3" key="1">
    <citation type="journal article" date="2014" name="Agronomy (Basel)">
        <title>A Draft Genome Sequence for Ensete ventricosum, the Drought-Tolerant Tree Against Hunger.</title>
        <authorList>
            <person name="Harrison J."/>
            <person name="Moore K.A."/>
            <person name="Paszkiewicz K."/>
            <person name="Jones T."/>
            <person name="Grant M."/>
            <person name="Ambacheew D."/>
            <person name="Muzemil S."/>
            <person name="Studholme D.J."/>
        </authorList>
    </citation>
    <scope>NUCLEOTIDE SEQUENCE [LARGE SCALE GENOMIC DNA]</scope>
</reference>
<evidence type="ECO:0000313" key="2">
    <source>
        <dbReference type="EMBL" id="RRT42234.1"/>
    </source>
</evidence>
<comment type="caution">
    <text evidence="2">The sequence shown here is derived from an EMBL/GenBank/DDBJ whole genome shotgun (WGS) entry which is preliminary data.</text>
</comment>
<dbReference type="Proteomes" id="UP000287651">
    <property type="component" value="Unassembled WGS sequence"/>
</dbReference>
<protein>
    <submittedName>
        <fullName evidence="2">Uncharacterized protein</fullName>
    </submittedName>
</protein>
<dbReference type="AlphaFoldDB" id="A0A426XRZ6"/>
<evidence type="ECO:0000256" key="1">
    <source>
        <dbReference type="SAM" id="MobiDB-lite"/>
    </source>
</evidence>
<organism evidence="2 3">
    <name type="scientific">Ensete ventricosum</name>
    <name type="common">Abyssinian banana</name>
    <name type="synonym">Musa ensete</name>
    <dbReference type="NCBI Taxonomy" id="4639"/>
    <lineage>
        <taxon>Eukaryota</taxon>
        <taxon>Viridiplantae</taxon>
        <taxon>Streptophyta</taxon>
        <taxon>Embryophyta</taxon>
        <taxon>Tracheophyta</taxon>
        <taxon>Spermatophyta</taxon>
        <taxon>Magnoliopsida</taxon>
        <taxon>Liliopsida</taxon>
        <taxon>Zingiberales</taxon>
        <taxon>Musaceae</taxon>
        <taxon>Ensete</taxon>
    </lineage>
</organism>
<evidence type="ECO:0000313" key="3">
    <source>
        <dbReference type="Proteomes" id="UP000287651"/>
    </source>
</evidence>
<dbReference type="EMBL" id="AMZH03017986">
    <property type="protein sequence ID" value="RRT42234.1"/>
    <property type="molecule type" value="Genomic_DNA"/>
</dbReference>
<name>A0A426XRZ6_ENSVE</name>
<feature type="region of interest" description="Disordered" evidence="1">
    <location>
        <begin position="1"/>
        <end position="31"/>
    </location>
</feature>
<sequence>MLPLRFLNNEDVSQPPQSIPRDPSRMRQIDKHLPVAPPFTIKEIKREREGRKGPRTASPAPVAAPLLPPLLLSPANAASAAAPSPLLLPPASVASAAAPSSLLLTTGQRLLCCCPISPALAAGQRCLCCCPISLCQSPPNPCDISEPIADTPVARNHRDPTATALTPAILVAAAFSAASSSVGHCSSSPPLYRRRPSLPSPTAAAATHCRSLLLTAACSPRSHTPTRSPPLPCFSPSSLLLTCRRCHPSWATACHSSPLPLLPRYLLCFAAAAHSFFFPVDAQ</sequence>
<gene>
    <name evidence="2" type="ORF">B296_00013303</name>
</gene>
<accession>A0A426XRZ6</accession>
<feature type="compositionally biased region" description="Basic and acidic residues" evidence="1">
    <location>
        <begin position="22"/>
        <end position="31"/>
    </location>
</feature>
<proteinExistence type="predicted"/>